<evidence type="ECO:0000256" key="1">
    <source>
        <dbReference type="ARBA" id="ARBA00008613"/>
    </source>
</evidence>
<evidence type="ECO:0000256" key="5">
    <source>
        <dbReference type="PIRNR" id="PIRNR032184"/>
    </source>
</evidence>
<dbReference type="InterPro" id="IPR011987">
    <property type="entry name" value="ATPase_V1-cplx_hsu_C"/>
</dbReference>
<dbReference type="GO" id="GO:0046961">
    <property type="term" value="F:proton-transporting ATPase activity, rotational mechanism"/>
    <property type="evidence" value="ECO:0007669"/>
    <property type="project" value="UniProtKB-UniRule"/>
</dbReference>
<dbReference type="PANTHER" id="PTHR10698:SF0">
    <property type="entry name" value="V-TYPE PROTON ATPASE SUBUNIT H"/>
    <property type="match status" value="1"/>
</dbReference>
<comment type="subunit">
    <text evidence="5">V-ATPase is a heteromultimeric enzyme made up of two complexes: the ATP-hydrolytic V1 complex and the proton translocation V0 complex.</text>
</comment>
<evidence type="ECO:0000256" key="2">
    <source>
        <dbReference type="ARBA" id="ARBA00022448"/>
    </source>
</evidence>
<evidence type="ECO:0000313" key="7">
    <source>
        <dbReference type="EMBL" id="CDZ96853.1"/>
    </source>
</evidence>
<dbReference type="InterPro" id="IPR011989">
    <property type="entry name" value="ARM-like"/>
</dbReference>
<evidence type="ECO:0000256" key="3">
    <source>
        <dbReference type="ARBA" id="ARBA00022781"/>
    </source>
</evidence>
<keyword evidence="2 5" id="KW-0813">Transport</keyword>
<dbReference type="InterPro" id="IPR004908">
    <property type="entry name" value="ATPase_V1-cplx_hsu"/>
</dbReference>
<dbReference type="InterPro" id="IPR016024">
    <property type="entry name" value="ARM-type_fold"/>
</dbReference>
<evidence type="ECO:0000256" key="4">
    <source>
        <dbReference type="ARBA" id="ARBA00023065"/>
    </source>
</evidence>
<dbReference type="PIRSF" id="PIRSF032184">
    <property type="entry name" value="ATPase_V1_H"/>
    <property type="match status" value="1"/>
</dbReference>
<dbReference type="Pfam" id="PF03224">
    <property type="entry name" value="V-ATPase_H_N"/>
    <property type="match status" value="1"/>
</dbReference>
<dbReference type="Gene3D" id="1.25.10.10">
    <property type="entry name" value="Leucine-rich Repeat Variant"/>
    <property type="match status" value="1"/>
</dbReference>
<name>A0A0F7SGI7_PHARH</name>
<dbReference type="GO" id="GO:0000329">
    <property type="term" value="C:fungal-type vacuole membrane"/>
    <property type="evidence" value="ECO:0007669"/>
    <property type="project" value="TreeGrafter"/>
</dbReference>
<dbReference type="InterPro" id="IPR038497">
    <property type="entry name" value="ATPase_V1-cplx_hsu_C_sf"/>
</dbReference>
<comment type="similarity">
    <text evidence="1 5">Belongs to the V-ATPase H subunit family.</text>
</comment>
<feature type="domain" description="ATPase V1 complex subunit H C-terminal" evidence="6">
    <location>
        <begin position="337"/>
        <end position="450"/>
    </location>
</feature>
<dbReference type="PANTHER" id="PTHR10698">
    <property type="entry name" value="V-TYPE PROTON ATPASE SUBUNIT H"/>
    <property type="match status" value="1"/>
</dbReference>
<sequence>MSNIVLVSSPWLSEHSSKIRAKAVPWDGYQRANLVSPSELALLKKIDRQPLAKQQQVFEKEQEVYAGLFEGLLGKLVRVDTVQAVLVGMGDLIGESQDRLNLFYNLQSQSSELPFAPLIKAISLSDEFIQLKATQLLTVLISSSPKLVSDSTLHPLLSVLANLLQAPSPHSKEIALQSLALLLSVTSIRSSIWALEDTSIPVLSSLSKILRSISGASPAGQGVVRDANPQVMYWVGFCFWELTFDRQVCEGIDKKLNLVPHLLSLAQSSPKQKVLRITLATFRNLITLAPQVNVPAMLAARVAPFVESLKGRKLGEDTELEDDLNVLGDVLKEARSNLSTWDEYASEVESGHLAWSPIHESEDFWKENATKLNEKDGKLIKILVDLLKASDDPVVLAVACADIGHYVKNYESGKKLVNNMGAKTRVMALMTHENPDVRYRALLAVQRLISLG</sequence>
<dbReference type="EMBL" id="LN483167">
    <property type="protein sequence ID" value="CDZ96853.1"/>
    <property type="molecule type" value="Genomic_DNA"/>
</dbReference>
<dbReference type="Gene3D" id="1.25.40.150">
    <property type="entry name" value="V-type ATPase, subunit H, C-terminal domain"/>
    <property type="match status" value="1"/>
</dbReference>
<organism evidence="7">
    <name type="scientific">Phaffia rhodozyma</name>
    <name type="common">Yeast</name>
    <name type="synonym">Xanthophyllomyces dendrorhous</name>
    <dbReference type="NCBI Taxonomy" id="264483"/>
    <lineage>
        <taxon>Eukaryota</taxon>
        <taxon>Fungi</taxon>
        <taxon>Dikarya</taxon>
        <taxon>Basidiomycota</taxon>
        <taxon>Agaricomycotina</taxon>
        <taxon>Tremellomycetes</taxon>
        <taxon>Cystofilobasidiales</taxon>
        <taxon>Mrakiaceae</taxon>
        <taxon>Phaffia</taxon>
    </lineage>
</organism>
<dbReference type="Pfam" id="PF11698">
    <property type="entry name" value="V-ATPase_H_C"/>
    <property type="match status" value="1"/>
</dbReference>
<dbReference type="SUPFAM" id="SSF48371">
    <property type="entry name" value="ARM repeat"/>
    <property type="match status" value="1"/>
</dbReference>
<accession>A0A0F7SGI7</accession>
<keyword evidence="4 5" id="KW-0406">Ion transport</keyword>
<reference evidence="7" key="1">
    <citation type="submission" date="2014-08" db="EMBL/GenBank/DDBJ databases">
        <authorList>
            <person name="Sharma Rahul"/>
            <person name="Thines Marco"/>
        </authorList>
    </citation>
    <scope>NUCLEOTIDE SEQUENCE</scope>
</reference>
<dbReference type="GO" id="GO:0000221">
    <property type="term" value="C:vacuolar proton-transporting V-type ATPase, V1 domain"/>
    <property type="evidence" value="ECO:0007669"/>
    <property type="project" value="UniProtKB-UniRule"/>
</dbReference>
<evidence type="ECO:0000259" key="6">
    <source>
        <dbReference type="Pfam" id="PF11698"/>
    </source>
</evidence>
<comment type="function">
    <text evidence="5">Subunit of the V1 complex of vacuolar(H+)-ATPase (V-ATPase), a multisubunit enzyme composed of a peripheral complex (V1) that hydrolyzes ATP and a membrane integral complex (V0) that translocates protons. V-ATPase is responsible for acidifying and maintaining the pH of intracellular compartments.</text>
</comment>
<dbReference type="AlphaFoldDB" id="A0A0F7SGI7"/>
<proteinExistence type="inferred from homology"/>
<protein>
    <recommendedName>
        <fullName evidence="5">V-type proton ATPase subunit H</fullName>
    </recommendedName>
</protein>
<keyword evidence="3 5" id="KW-0375">Hydrogen ion transport</keyword>